<evidence type="ECO:0000256" key="4">
    <source>
        <dbReference type="ARBA" id="ARBA00022840"/>
    </source>
</evidence>
<evidence type="ECO:0000256" key="2">
    <source>
        <dbReference type="ARBA" id="ARBA00022448"/>
    </source>
</evidence>
<dbReference type="InterPro" id="IPR027417">
    <property type="entry name" value="P-loop_NTPase"/>
</dbReference>
<evidence type="ECO:0000256" key="3">
    <source>
        <dbReference type="ARBA" id="ARBA00022741"/>
    </source>
</evidence>
<dbReference type="GO" id="GO:0005524">
    <property type="term" value="F:ATP binding"/>
    <property type="evidence" value="ECO:0007669"/>
    <property type="project" value="UniProtKB-KW"/>
</dbReference>
<dbReference type="SMART" id="SM00382">
    <property type="entry name" value="AAA"/>
    <property type="match status" value="1"/>
</dbReference>
<dbReference type="AlphaFoldDB" id="A0A8J7KV54"/>
<reference evidence="6" key="1">
    <citation type="submission" date="2020-12" db="EMBL/GenBank/DDBJ databases">
        <title>M. sibirica DSM 26468T genome.</title>
        <authorList>
            <person name="Thieme N."/>
            <person name="Rettenmaier R."/>
            <person name="Zverlov V."/>
            <person name="Liebl W."/>
        </authorList>
    </citation>
    <scope>NUCLEOTIDE SEQUENCE</scope>
    <source>
        <strain evidence="6">DSM 26468</strain>
    </source>
</reference>
<keyword evidence="4 6" id="KW-0067">ATP-binding</keyword>
<dbReference type="PROSITE" id="PS50893">
    <property type="entry name" value="ABC_TRANSPORTER_2"/>
    <property type="match status" value="1"/>
</dbReference>
<protein>
    <submittedName>
        <fullName evidence="6">ABC transporter ATP-binding protein</fullName>
    </submittedName>
</protein>
<dbReference type="PANTHER" id="PTHR42711">
    <property type="entry name" value="ABC TRANSPORTER ATP-BINDING PROTEIN"/>
    <property type="match status" value="1"/>
</dbReference>
<dbReference type="PANTHER" id="PTHR42711:SF5">
    <property type="entry name" value="ABC TRANSPORTER ATP-BINDING PROTEIN NATA"/>
    <property type="match status" value="1"/>
</dbReference>
<dbReference type="InterPro" id="IPR050763">
    <property type="entry name" value="ABC_transporter_ATP-binding"/>
</dbReference>
<evidence type="ECO:0000256" key="1">
    <source>
        <dbReference type="ARBA" id="ARBA00005417"/>
    </source>
</evidence>
<dbReference type="Gene3D" id="3.40.50.300">
    <property type="entry name" value="P-loop containing nucleotide triphosphate hydrolases"/>
    <property type="match status" value="1"/>
</dbReference>
<keyword evidence="3" id="KW-0547">Nucleotide-binding</keyword>
<evidence type="ECO:0000259" key="5">
    <source>
        <dbReference type="PROSITE" id="PS50893"/>
    </source>
</evidence>
<accession>A0A8J7KV54</accession>
<dbReference type="InterPro" id="IPR003439">
    <property type="entry name" value="ABC_transporter-like_ATP-bd"/>
</dbReference>
<comment type="caution">
    <text evidence="6">The sequence shown here is derived from an EMBL/GenBank/DDBJ whole genome shotgun (WGS) entry which is preliminary data.</text>
</comment>
<dbReference type="SUPFAM" id="SSF52540">
    <property type="entry name" value="P-loop containing nucleoside triphosphate hydrolases"/>
    <property type="match status" value="1"/>
</dbReference>
<dbReference type="Proteomes" id="UP000623269">
    <property type="component" value="Unassembled WGS sequence"/>
</dbReference>
<dbReference type="RefSeq" id="WP_197660003.1">
    <property type="nucleotide sequence ID" value="NZ_JAEAGR010000002.1"/>
</dbReference>
<name>A0A8J7KV54_9FIRM</name>
<keyword evidence="2" id="KW-0813">Transport</keyword>
<proteinExistence type="inferred from homology"/>
<evidence type="ECO:0000313" key="7">
    <source>
        <dbReference type="Proteomes" id="UP000623269"/>
    </source>
</evidence>
<gene>
    <name evidence="6" type="ORF">I5677_02565</name>
</gene>
<keyword evidence="7" id="KW-1185">Reference proteome</keyword>
<dbReference type="InterPro" id="IPR003593">
    <property type="entry name" value="AAA+_ATPase"/>
</dbReference>
<evidence type="ECO:0000313" key="6">
    <source>
        <dbReference type="EMBL" id="MBH1939775.1"/>
    </source>
</evidence>
<sequence>MNVAIEVENLVKKYGNNTVLHQLTFTAMQGEIFALLGANGAGKTTTLECIEGIRSYQEGSIHVHGKIGVQLQSTSLPGSITAIEVYKLFSKWNKIKGDMTLLERFGVSDFKNKQYKSLLTGQKRRLHLAIALVHNPDIIFLDEPTAGLDVEGRVALHNEIRGLKEAGKTIIMASHDMAEVESLCDRIAILREGKLAFLGTAMELTQTYYGESRIIIRTRYPFPTRNLINSKQVKTTENDQNYLAVITEDIGDALLELLTILKELDNDVLDIKIERATLEQRFMEIAKEGR</sequence>
<comment type="similarity">
    <text evidence="1">Belongs to the ABC transporter superfamily.</text>
</comment>
<dbReference type="GO" id="GO:0016887">
    <property type="term" value="F:ATP hydrolysis activity"/>
    <property type="evidence" value="ECO:0007669"/>
    <property type="project" value="InterPro"/>
</dbReference>
<feature type="domain" description="ABC transporter" evidence="5">
    <location>
        <begin position="5"/>
        <end position="217"/>
    </location>
</feature>
<organism evidence="6 7">
    <name type="scientific">Mobilitalea sibirica</name>
    <dbReference type="NCBI Taxonomy" id="1462919"/>
    <lineage>
        <taxon>Bacteria</taxon>
        <taxon>Bacillati</taxon>
        <taxon>Bacillota</taxon>
        <taxon>Clostridia</taxon>
        <taxon>Lachnospirales</taxon>
        <taxon>Lachnospiraceae</taxon>
        <taxon>Mobilitalea</taxon>
    </lineage>
</organism>
<dbReference type="EMBL" id="JAEAGR010000002">
    <property type="protein sequence ID" value="MBH1939775.1"/>
    <property type="molecule type" value="Genomic_DNA"/>
</dbReference>
<dbReference type="CDD" id="cd03230">
    <property type="entry name" value="ABC_DR_subfamily_A"/>
    <property type="match status" value="1"/>
</dbReference>
<dbReference type="Pfam" id="PF00005">
    <property type="entry name" value="ABC_tran"/>
    <property type="match status" value="1"/>
</dbReference>